<keyword evidence="4 7" id="KW-0812">Transmembrane</keyword>
<evidence type="ECO:0000256" key="1">
    <source>
        <dbReference type="ARBA" id="ARBA00004141"/>
    </source>
</evidence>
<feature type="domain" description="Cation efflux protein cytoplasmic" evidence="9">
    <location>
        <begin position="227"/>
        <end position="303"/>
    </location>
</feature>
<evidence type="ECO:0000256" key="6">
    <source>
        <dbReference type="ARBA" id="ARBA00023136"/>
    </source>
</evidence>
<feature type="transmembrane region" description="Helical" evidence="7">
    <location>
        <begin position="197"/>
        <end position="215"/>
    </location>
</feature>
<dbReference type="Proteomes" id="UP001208656">
    <property type="component" value="Unassembled WGS sequence"/>
</dbReference>
<dbReference type="PANTHER" id="PTHR43840:SF50">
    <property type="entry name" value="MANGANESE EFFLUX SYSTEM PROTEIN MNES"/>
    <property type="match status" value="1"/>
</dbReference>
<protein>
    <submittedName>
        <fullName evidence="10">Cation diffusion facilitator family transporter</fullName>
    </submittedName>
</protein>
<dbReference type="InterPro" id="IPR027469">
    <property type="entry name" value="Cation_efflux_TMD_sf"/>
</dbReference>
<sequence>MIKFLIKHLIPNHENTANVSVREKYGVLSGILGIICNVLLFTIKLIIGLIVNSIAIISDAFNNLTDSATSIITIIGAKLSNRPPDKEHPFGHGRYEYIASLVVAFLIFAVGWQLLGSSFKKIFNPEPIEFNLIAIVILVISILIKVWMYSYNRYIGKTINSGLNMAAAKDSLNDVIATSGVILGIIIGVYVNLPIDGIIGFIISLLIIYTGFITAKDSVYFLLGPSPEPVIFEKIENIIAKSHIVSNCHDLRIHDYGPGKQFASMHVVVPAHISVEEAHSLIHQLEEKIKLELGIDMVIHIDPSKDIDERLKQNEGIEKGDE</sequence>
<feature type="transmembrane region" description="Helical" evidence="7">
    <location>
        <begin position="95"/>
        <end position="115"/>
    </location>
</feature>
<feature type="transmembrane region" description="Helical" evidence="7">
    <location>
        <begin position="172"/>
        <end position="191"/>
    </location>
</feature>
<comment type="caution">
    <text evidence="10">The sequence shown here is derived from an EMBL/GenBank/DDBJ whole genome shotgun (WGS) entry which is preliminary data.</text>
</comment>
<evidence type="ECO:0000259" key="9">
    <source>
        <dbReference type="Pfam" id="PF16916"/>
    </source>
</evidence>
<dbReference type="InterPro" id="IPR036837">
    <property type="entry name" value="Cation_efflux_CTD_sf"/>
</dbReference>
<keyword evidence="6 7" id="KW-0472">Membrane</keyword>
<accession>A0ABT2WCR0</accession>
<reference evidence="10 11" key="1">
    <citation type="submission" date="2022-10" db="EMBL/GenBank/DDBJ databases">
        <title>Description of Fervidibacillus gen. nov. in the family Fervidibacillaceae fam. nov. with two species, Fervidibacillus albus sp. nov., and Fervidibacillus halotolerans sp. nov., isolated from tidal flat sediments.</title>
        <authorList>
            <person name="Kwon K.K."/>
            <person name="Yang S.-H."/>
        </authorList>
    </citation>
    <scope>NUCLEOTIDE SEQUENCE [LARGE SCALE GENOMIC DNA]</scope>
    <source>
        <strain evidence="10 11">DSM 23332</strain>
    </source>
</reference>
<keyword evidence="5 7" id="KW-1133">Transmembrane helix</keyword>
<dbReference type="InterPro" id="IPR050291">
    <property type="entry name" value="CDF_Transporter"/>
</dbReference>
<keyword evidence="3" id="KW-0813">Transport</keyword>
<evidence type="ECO:0000256" key="7">
    <source>
        <dbReference type="SAM" id="Phobius"/>
    </source>
</evidence>
<dbReference type="Gene3D" id="1.20.1510.10">
    <property type="entry name" value="Cation efflux protein transmembrane domain"/>
    <property type="match status" value="1"/>
</dbReference>
<comment type="subcellular location">
    <subcellularLocation>
        <location evidence="1">Membrane</location>
        <topology evidence="1">Multi-pass membrane protein</topology>
    </subcellularLocation>
</comment>
<dbReference type="NCBIfam" id="TIGR01297">
    <property type="entry name" value="CDF"/>
    <property type="match status" value="1"/>
</dbReference>
<gene>
    <name evidence="10" type="ORF">OEV82_03220</name>
</gene>
<keyword evidence="11" id="KW-1185">Reference proteome</keyword>
<evidence type="ECO:0000256" key="4">
    <source>
        <dbReference type="ARBA" id="ARBA00022692"/>
    </source>
</evidence>
<name>A0ABT2WCR0_9BACI</name>
<organism evidence="10 11">
    <name type="scientific">Pallidibacillus thermolactis</name>
    <dbReference type="NCBI Taxonomy" id="251051"/>
    <lineage>
        <taxon>Bacteria</taxon>
        <taxon>Bacillati</taxon>
        <taxon>Bacillota</taxon>
        <taxon>Bacilli</taxon>
        <taxon>Bacillales</taxon>
        <taxon>Bacillaceae</taxon>
        <taxon>Pallidibacillus</taxon>
    </lineage>
</organism>
<evidence type="ECO:0000256" key="5">
    <source>
        <dbReference type="ARBA" id="ARBA00022989"/>
    </source>
</evidence>
<dbReference type="EMBL" id="JAOUSE010000005">
    <property type="protein sequence ID" value="MCU9593467.1"/>
    <property type="molecule type" value="Genomic_DNA"/>
</dbReference>
<evidence type="ECO:0000313" key="11">
    <source>
        <dbReference type="Proteomes" id="UP001208656"/>
    </source>
</evidence>
<evidence type="ECO:0000256" key="2">
    <source>
        <dbReference type="ARBA" id="ARBA00008114"/>
    </source>
</evidence>
<dbReference type="SUPFAM" id="SSF160240">
    <property type="entry name" value="Cation efflux protein cytoplasmic domain-like"/>
    <property type="match status" value="1"/>
</dbReference>
<evidence type="ECO:0000313" key="10">
    <source>
        <dbReference type="EMBL" id="MCU9593467.1"/>
    </source>
</evidence>
<proteinExistence type="inferred from homology"/>
<dbReference type="InterPro" id="IPR058533">
    <property type="entry name" value="Cation_efflux_TM"/>
</dbReference>
<dbReference type="InterPro" id="IPR027470">
    <property type="entry name" value="Cation_efflux_CTD"/>
</dbReference>
<dbReference type="RefSeq" id="WP_263061041.1">
    <property type="nucleotide sequence ID" value="NZ_JAOUSE010000005.1"/>
</dbReference>
<feature type="domain" description="Cation efflux protein transmembrane" evidence="8">
    <location>
        <begin position="31"/>
        <end position="223"/>
    </location>
</feature>
<dbReference type="SUPFAM" id="SSF161111">
    <property type="entry name" value="Cation efflux protein transmembrane domain-like"/>
    <property type="match status" value="1"/>
</dbReference>
<dbReference type="Pfam" id="PF01545">
    <property type="entry name" value="Cation_efflux"/>
    <property type="match status" value="1"/>
</dbReference>
<dbReference type="InterPro" id="IPR002524">
    <property type="entry name" value="Cation_efflux"/>
</dbReference>
<dbReference type="Pfam" id="PF16916">
    <property type="entry name" value="ZT_dimer"/>
    <property type="match status" value="1"/>
</dbReference>
<feature type="transmembrane region" description="Helical" evidence="7">
    <location>
        <begin position="25"/>
        <end position="51"/>
    </location>
</feature>
<evidence type="ECO:0000256" key="3">
    <source>
        <dbReference type="ARBA" id="ARBA00022448"/>
    </source>
</evidence>
<dbReference type="PANTHER" id="PTHR43840">
    <property type="entry name" value="MITOCHONDRIAL METAL TRANSPORTER 1-RELATED"/>
    <property type="match status" value="1"/>
</dbReference>
<comment type="similarity">
    <text evidence="2">Belongs to the cation diffusion facilitator (CDF) transporter (TC 2.A.4) family.</text>
</comment>
<feature type="transmembrane region" description="Helical" evidence="7">
    <location>
        <begin position="130"/>
        <end position="151"/>
    </location>
</feature>
<evidence type="ECO:0000259" key="8">
    <source>
        <dbReference type="Pfam" id="PF01545"/>
    </source>
</evidence>
<dbReference type="Gene3D" id="3.30.70.1350">
    <property type="entry name" value="Cation efflux protein, cytoplasmic domain"/>
    <property type="match status" value="1"/>
</dbReference>